<evidence type="ECO:0000313" key="3">
    <source>
        <dbReference type="EMBL" id="GAK43523.1"/>
    </source>
</evidence>
<dbReference type="SUPFAM" id="SSF52540">
    <property type="entry name" value="P-loop containing nucleoside triphosphate hydrolases"/>
    <property type="match status" value="1"/>
</dbReference>
<evidence type="ECO:0000259" key="2">
    <source>
        <dbReference type="Pfam" id="PF00437"/>
    </source>
</evidence>
<reference evidence="3 4" key="1">
    <citation type="submission" date="2014-07" db="EMBL/GenBank/DDBJ databases">
        <title>Tepidicaulis marinum gen. nov., sp. nov., a novel marine bacterium denitrifying nitrate to nitrous oxide strictly under microaerobic conditions.</title>
        <authorList>
            <person name="Takeuchi M."/>
            <person name="Yamagishi T."/>
            <person name="Kamagata Y."/>
            <person name="Oshima K."/>
            <person name="Hattori M."/>
            <person name="Katayama T."/>
            <person name="Hanada S."/>
            <person name="Tamaki H."/>
            <person name="Marumo K."/>
            <person name="Maeda H."/>
            <person name="Nedachi M."/>
            <person name="Iwasaki W."/>
            <person name="Suwa Y."/>
            <person name="Sakata S."/>
        </authorList>
    </citation>
    <scope>NUCLEOTIDE SEQUENCE [LARGE SCALE GENOMIC DNA]</scope>
    <source>
        <strain evidence="3 4">MA2</strain>
    </source>
</reference>
<dbReference type="InterPro" id="IPR027417">
    <property type="entry name" value="P-loop_NTPase"/>
</dbReference>
<dbReference type="Gene3D" id="3.30.450.90">
    <property type="match status" value="1"/>
</dbReference>
<organism evidence="3 4">
    <name type="scientific">Tepidicaulis marinus</name>
    <dbReference type="NCBI Taxonomy" id="1333998"/>
    <lineage>
        <taxon>Bacteria</taxon>
        <taxon>Pseudomonadati</taxon>
        <taxon>Pseudomonadota</taxon>
        <taxon>Alphaproteobacteria</taxon>
        <taxon>Hyphomicrobiales</taxon>
        <taxon>Parvibaculaceae</taxon>
        <taxon>Tepidicaulis</taxon>
    </lineage>
</organism>
<evidence type="ECO:0000313" key="4">
    <source>
        <dbReference type="Proteomes" id="UP000028702"/>
    </source>
</evidence>
<feature type="domain" description="Bacterial type II secretion system protein E" evidence="2">
    <location>
        <begin position="103"/>
        <end position="255"/>
    </location>
</feature>
<dbReference type="EMBL" id="BBIO01000001">
    <property type="protein sequence ID" value="GAK43523.1"/>
    <property type="molecule type" value="Genomic_DNA"/>
</dbReference>
<evidence type="ECO:0000256" key="1">
    <source>
        <dbReference type="ARBA" id="ARBA00006611"/>
    </source>
</evidence>
<name>A0A081B655_9HYPH</name>
<dbReference type="Gene3D" id="3.40.50.300">
    <property type="entry name" value="P-loop containing nucleotide triphosphate hydrolases"/>
    <property type="match status" value="1"/>
</dbReference>
<dbReference type="AlphaFoldDB" id="A0A081B655"/>
<dbReference type="GO" id="GO:0016887">
    <property type="term" value="F:ATP hydrolysis activity"/>
    <property type="evidence" value="ECO:0007669"/>
    <property type="project" value="InterPro"/>
</dbReference>
<gene>
    <name evidence="3" type="ORF">M2A_0022</name>
</gene>
<dbReference type="RefSeq" id="WP_045441529.1">
    <property type="nucleotide sequence ID" value="NZ_BBIO01000001.1"/>
</dbReference>
<dbReference type="InterPro" id="IPR001482">
    <property type="entry name" value="T2SS/T4SS_dom"/>
</dbReference>
<dbReference type="Proteomes" id="UP000028702">
    <property type="component" value="Unassembled WGS sequence"/>
</dbReference>
<dbReference type="PANTHER" id="PTHR30486">
    <property type="entry name" value="TWITCHING MOTILITY PROTEIN PILT"/>
    <property type="match status" value="1"/>
</dbReference>
<dbReference type="STRING" id="1333998.M2A_0022"/>
<comment type="caution">
    <text evidence="3">The sequence shown here is derived from an EMBL/GenBank/DDBJ whole genome shotgun (WGS) entry which is preliminary data.</text>
</comment>
<proteinExistence type="inferred from homology"/>
<dbReference type="InterPro" id="IPR050921">
    <property type="entry name" value="T4SS_GSP_E_ATPase"/>
</dbReference>
<dbReference type="Pfam" id="PF00437">
    <property type="entry name" value="T2SSE"/>
    <property type="match status" value="1"/>
</dbReference>
<accession>A0A081B655</accession>
<protein>
    <submittedName>
        <fullName evidence="3">Type II/IV secretion system protein</fullName>
    </submittedName>
</protein>
<dbReference type="eggNOG" id="COG4962">
    <property type="taxonomic scope" value="Bacteria"/>
</dbReference>
<keyword evidence="4" id="KW-1185">Reference proteome</keyword>
<sequence>MLHPNPLFRQILAPLSVHYDDPATVEIRMSRPGEVVTERRGEGKRVVEDKGLSLAVIESISRSLGNANGLAFDADESPKLSCILPESHRFECLVGPSVRTGLSLAIRCKHPFTPAWEQAGVSPAIREYLTEAIQSEANMIIAGATNTGKTTLLNMLLETIDANRRVVAVEDTPELHIERFWDGVGLIAAREAGTGAGLLDWRQLYDHLMRITPDHILFGEISTQNAFAALAALNSGVTGFMCTIHAESPWQAIHRKFDQNIAWSGAAMPRVPEFLTELVDVVVQIKRSSDGFRRITDIWEPRRDRWVMKDGEELTC</sequence>
<dbReference type="PANTHER" id="PTHR30486:SF6">
    <property type="entry name" value="TYPE IV PILUS RETRACTATION ATPASE PILT"/>
    <property type="match status" value="1"/>
</dbReference>
<comment type="similarity">
    <text evidence="1">Belongs to the GSP E family.</text>
</comment>